<keyword evidence="2" id="KW-1185">Reference proteome</keyword>
<comment type="caution">
    <text evidence="1">The sequence shown here is derived from an EMBL/GenBank/DDBJ whole genome shotgun (WGS) entry which is preliminary data.</text>
</comment>
<proteinExistence type="predicted"/>
<protein>
    <submittedName>
        <fullName evidence="1">Uncharacterized protein</fullName>
    </submittedName>
</protein>
<sequence length="87" mass="9782">MDIQYITDKVGKDIDMSDKKQLFKDTLDMVIDGVSLSTHEKRRGHVGAYVLELLLKDNPELADEDDVKTVQSIIGMADDQESPAFKL</sequence>
<dbReference type="EMBL" id="JBHMEP010000002">
    <property type="protein sequence ID" value="MFB9135706.1"/>
    <property type="molecule type" value="Genomic_DNA"/>
</dbReference>
<organism evidence="1 2">
    <name type="scientific">Vibrio olivae</name>
    <dbReference type="NCBI Taxonomy" id="1243002"/>
    <lineage>
        <taxon>Bacteria</taxon>
        <taxon>Pseudomonadati</taxon>
        <taxon>Pseudomonadota</taxon>
        <taxon>Gammaproteobacteria</taxon>
        <taxon>Vibrionales</taxon>
        <taxon>Vibrionaceae</taxon>
        <taxon>Vibrio</taxon>
    </lineage>
</organism>
<accession>A0ABV5HN76</accession>
<gene>
    <name evidence="1" type="ORF">ACFFUV_12105</name>
</gene>
<dbReference type="Proteomes" id="UP001589645">
    <property type="component" value="Unassembled WGS sequence"/>
</dbReference>
<evidence type="ECO:0000313" key="2">
    <source>
        <dbReference type="Proteomes" id="UP001589645"/>
    </source>
</evidence>
<evidence type="ECO:0000313" key="1">
    <source>
        <dbReference type="EMBL" id="MFB9135706.1"/>
    </source>
</evidence>
<name>A0ABV5HN76_9VIBR</name>
<reference evidence="1 2" key="1">
    <citation type="submission" date="2024-09" db="EMBL/GenBank/DDBJ databases">
        <authorList>
            <person name="Sun Q."/>
            <person name="Mori K."/>
        </authorList>
    </citation>
    <scope>NUCLEOTIDE SEQUENCE [LARGE SCALE GENOMIC DNA]</scope>
    <source>
        <strain evidence="1 2">CECT 8064</strain>
    </source>
</reference>
<dbReference type="RefSeq" id="WP_390192955.1">
    <property type="nucleotide sequence ID" value="NZ_JBHMEP010000002.1"/>
</dbReference>